<evidence type="ECO:0000313" key="1">
    <source>
        <dbReference type="EMBL" id="OKO93783.1"/>
    </source>
</evidence>
<gene>
    <name evidence="1" type="ORF">PENSUB_12062</name>
</gene>
<sequence>MNKVERKLLRLNGLLWKENNGASGPLGSEMLQPHSISSTPIEKLYLFPIGSLQCTEHAHITRLKLMRSMRGKAAGNDVICKTKLQDLEGLMRSKPIANQKAWPLTSTSLGLWVKDMLDPLQVDGAVCVSIL</sequence>
<dbReference type="EMBL" id="MNBE01000723">
    <property type="protein sequence ID" value="OKO93783.1"/>
    <property type="molecule type" value="Genomic_DNA"/>
</dbReference>
<accession>A0A1Q5T0L9</accession>
<reference evidence="1 2" key="1">
    <citation type="submission" date="2016-10" db="EMBL/GenBank/DDBJ databases">
        <title>Genome sequence of the ascomycete fungus Penicillium subrubescens.</title>
        <authorList>
            <person name="De Vries R.P."/>
            <person name="Peng M."/>
            <person name="Dilokpimol A."/>
            <person name="Hilden K."/>
            <person name="Makela M.R."/>
            <person name="Grigoriev I."/>
            <person name="Riley R."/>
            <person name="Granchi Z."/>
        </authorList>
    </citation>
    <scope>NUCLEOTIDE SEQUENCE [LARGE SCALE GENOMIC DNA]</scope>
    <source>
        <strain evidence="1 2">CBS 132785</strain>
    </source>
</reference>
<keyword evidence="2" id="KW-1185">Reference proteome</keyword>
<name>A0A1Q5T0L9_9EURO</name>
<evidence type="ECO:0000313" key="2">
    <source>
        <dbReference type="Proteomes" id="UP000186955"/>
    </source>
</evidence>
<comment type="caution">
    <text evidence="1">The sequence shown here is derived from an EMBL/GenBank/DDBJ whole genome shotgun (WGS) entry which is preliminary data.</text>
</comment>
<organism evidence="1 2">
    <name type="scientific">Penicillium subrubescens</name>
    <dbReference type="NCBI Taxonomy" id="1316194"/>
    <lineage>
        <taxon>Eukaryota</taxon>
        <taxon>Fungi</taxon>
        <taxon>Dikarya</taxon>
        <taxon>Ascomycota</taxon>
        <taxon>Pezizomycotina</taxon>
        <taxon>Eurotiomycetes</taxon>
        <taxon>Eurotiomycetidae</taxon>
        <taxon>Eurotiales</taxon>
        <taxon>Aspergillaceae</taxon>
        <taxon>Penicillium</taxon>
    </lineage>
</organism>
<dbReference type="Proteomes" id="UP000186955">
    <property type="component" value="Unassembled WGS sequence"/>
</dbReference>
<protein>
    <submittedName>
        <fullName evidence="1">Uncharacterized protein</fullName>
    </submittedName>
</protein>
<proteinExistence type="predicted"/>
<dbReference type="AlphaFoldDB" id="A0A1Q5T0L9"/>